<proteinExistence type="predicted"/>
<organism evidence="6 7">
    <name type="scientific">Podospora didyma</name>
    <dbReference type="NCBI Taxonomy" id="330526"/>
    <lineage>
        <taxon>Eukaryota</taxon>
        <taxon>Fungi</taxon>
        <taxon>Dikarya</taxon>
        <taxon>Ascomycota</taxon>
        <taxon>Pezizomycotina</taxon>
        <taxon>Sordariomycetes</taxon>
        <taxon>Sordariomycetidae</taxon>
        <taxon>Sordariales</taxon>
        <taxon>Podosporaceae</taxon>
        <taxon>Podospora</taxon>
    </lineage>
</organism>
<accession>A0AAE0U771</accession>
<reference evidence="6" key="1">
    <citation type="journal article" date="2023" name="Mol. Phylogenet. Evol.">
        <title>Genome-scale phylogeny and comparative genomics of the fungal order Sordariales.</title>
        <authorList>
            <person name="Hensen N."/>
            <person name="Bonometti L."/>
            <person name="Westerberg I."/>
            <person name="Brannstrom I.O."/>
            <person name="Guillou S."/>
            <person name="Cros-Aarteil S."/>
            <person name="Calhoun S."/>
            <person name="Haridas S."/>
            <person name="Kuo A."/>
            <person name="Mondo S."/>
            <person name="Pangilinan J."/>
            <person name="Riley R."/>
            <person name="LaButti K."/>
            <person name="Andreopoulos B."/>
            <person name="Lipzen A."/>
            <person name="Chen C."/>
            <person name="Yan M."/>
            <person name="Daum C."/>
            <person name="Ng V."/>
            <person name="Clum A."/>
            <person name="Steindorff A."/>
            <person name="Ohm R.A."/>
            <person name="Martin F."/>
            <person name="Silar P."/>
            <person name="Natvig D.O."/>
            <person name="Lalanne C."/>
            <person name="Gautier V."/>
            <person name="Ament-Velasquez S.L."/>
            <person name="Kruys A."/>
            <person name="Hutchinson M.I."/>
            <person name="Powell A.J."/>
            <person name="Barry K."/>
            <person name="Miller A.N."/>
            <person name="Grigoriev I.V."/>
            <person name="Debuchy R."/>
            <person name="Gladieux P."/>
            <person name="Hiltunen Thoren M."/>
            <person name="Johannesson H."/>
        </authorList>
    </citation>
    <scope>NUCLEOTIDE SEQUENCE</scope>
    <source>
        <strain evidence="6">CBS 232.78</strain>
    </source>
</reference>
<dbReference type="InterPro" id="IPR035979">
    <property type="entry name" value="RBD_domain_sf"/>
</dbReference>
<feature type="region of interest" description="Disordered" evidence="4">
    <location>
        <begin position="514"/>
        <end position="555"/>
    </location>
</feature>
<dbReference type="PANTHER" id="PTHR13948:SF3">
    <property type="entry name" value="FI21118P1"/>
    <property type="match status" value="1"/>
</dbReference>
<gene>
    <name evidence="6" type="ORF">B0H63DRAFT_456987</name>
</gene>
<feature type="domain" description="G-patch" evidence="5">
    <location>
        <begin position="765"/>
        <end position="811"/>
    </location>
</feature>
<dbReference type="InterPro" id="IPR000467">
    <property type="entry name" value="G_patch_dom"/>
</dbReference>
<dbReference type="EMBL" id="JAULSW010000001">
    <property type="protein sequence ID" value="KAK3392964.1"/>
    <property type="molecule type" value="Genomic_DNA"/>
</dbReference>
<keyword evidence="3" id="KW-0539">Nucleus</keyword>
<dbReference type="SUPFAM" id="SSF54928">
    <property type="entry name" value="RNA-binding domain, RBD"/>
    <property type="match status" value="1"/>
</dbReference>
<name>A0AAE0U771_9PEZI</name>
<dbReference type="AlphaFoldDB" id="A0AAE0U771"/>
<evidence type="ECO:0000256" key="2">
    <source>
        <dbReference type="ARBA" id="ARBA00022884"/>
    </source>
</evidence>
<feature type="compositionally biased region" description="Basic and acidic residues" evidence="4">
    <location>
        <begin position="53"/>
        <end position="71"/>
    </location>
</feature>
<dbReference type="PANTHER" id="PTHR13948">
    <property type="entry name" value="RNA-BINDING PROTEIN"/>
    <property type="match status" value="1"/>
</dbReference>
<dbReference type="GO" id="GO:0000398">
    <property type="term" value="P:mRNA splicing, via spliceosome"/>
    <property type="evidence" value="ECO:0007669"/>
    <property type="project" value="TreeGrafter"/>
</dbReference>
<dbReference type="InterPro" id="IPR012677">
    <property type="entry name" value="Nucleotide-bd_a/b_plait_sf"/>
</dbReference>
<evidence type="ECO:0000313" key="7">
    <source>
        <dbReference type="Proteomes" id="UP001285441"/>
    </source>
</evidence>
<evidence type="ECO:0000256" key="4">
    <source>
        <dbReference type="SAM" id="MobiDB-lite"/>
    </source>
</evidence>
<evidence type="ECO:0000256" key="1">
    <source>
        <dbReference type="ARBA" id="ARBA00004123"/>
    </source>
</evidence>
<reference evidence="6" key="2">
    <citation type="submission" date="2023-06" db="EMBL/GenBank/DDBJ databases">
        <authorList>
            <consortium name="Lawrence Berkeley National Laboratory"/>
            <person name="Haridas S."/>
            <person name="Hensen N."/>
            <person name="Bonometti L."/>
            <person name="Westerberg I."/>
            <person name="Brannstrom I.O."/>
            <person name="Guillou S."/>
            <person name="Cros-Aarteil S."/>
            <person name="Calhoun S."/>
            <person name="Kuo A."/>
            <person name="Mondo S."/>
            <person name="Pangilinan J."/>
            <person name="Riley R."/>
            <person name="LaButti K."/>
            <person name="Andreopoulos B."/>
            <person name="Lipzen A."/>
            <person name="Chen C."/>
            <person name="Yanf M."/>
            <person name="Daum C."/>
            <person name="Ng V."/>
            <person name="Clum A."/>
            <person name="Steindorff A."/>
            <person name="Ohm R."/>
            <person name="Martin F."/>
            <person name="Silar P."/>
            <person name="Natvig D."/>
            <person name="Lalanne C."/>
            <person name="Gautier V."/>
            <person name="Ament-velasquez S.L."/>
            <person name="Kruys A."/>
            <person name="Hutchinson M.I."/>
            <person name="Powell A.J."/>
            <person name="Barry K."/>
            <person name="Miller A.N."/>
            <person name="Grigoriev I.V."/>
            <person name="Debuchy R."/>
            <person name="Gladieux P."/>
            <person name="Thoren M.H."/>
            <person name="Johannesson H."/>
        </authorList>
    </citation>
    <scope>NUCLEOTIDE SEQUENCE</scope>
    <source>
        <strain evidence="6">CBS 232.78</strain>
    </source>
</reference>
<dbReference type="Gene3D" id="3.30.70.330">
    <property type="match status" value="1"/>
</dbReference>
<evidence type="ECO:0000313" key="6">
    <source>
        <dbReference type="EMBL" id="KAK3392964.1"/>
    </source>
</evidence>
<feature type="compositionally biased region" description="Basic and acidic residues" evidence="4">
    <location>
        <begin position="1"/>
        <end position="13"/>
    </location>
</feature>
<sequence>MYEKYRPASREDGAAGYQRRPASQRDGHRDGSEHRQMSTNDYSRSLNYDDDQESHANPRGRDDHHYHDSWRGGDGAPHSGRDAYSGPPEDGEWSERGRSAAGSQSGSRRGQARSPENDGYRNRSRHSRRPNGSGRFVALDGLPNDANEDDVLEGLDDATRDRQFTREEVKQVCLYHDQYGRQTAVVEFYRDDEAERFVDRYFPNVSFPLISSRGINSPPITVGMDFDGRGRDSSRGPGRDDWECPQCNKVNWGRPVCFKCKMDRPAEPAFTDPRLTGESNVDPKNTPSQYIVVYPLEKNVTEDVLAMGVKKLFVDPTDQTKGVTNIANKLKSTAPTNSTAGLGAKPGSLRRVFLMRDRQTDASWKYGFAEFATIQDAVSAMAKFQAIIKTSRFTIASKEVSLGFAHTGVFAFCDDDDLANDSPKFFFAPITNPARQVKYWVPRAYPSVYVVSTEPVPNGPSPEKTAQIEETTLISKAPTSRPAAVSNAKKGKKEKDAPPVSKIAITLQNWQQKSAELHGTRPIKSGSTEDKIEAPTPAAVGEDAEYAQQDGPSKPHWTDQYQSYADWDKLACVVCNWEVPSQQVISDRGYSQFRREDILIDHEVRVHNHYKDADVKETAATKLAALGKEPRTITRRTPRLKSEPLPIYTSYADYDAEVPRCHLCRRNFKHIKTIWRHEQESELHKRMLSDPENIERATAELKAKGKALFTMAPNSKATQEQIVYRDRARERREAFSQPSKPAPVKGGEKRKEPTSASEPEDVPAKKSKGAGILAKMGWTSGAGLGADGAGRTEAVAAEAYVPGVGLGAEGGKIGDAVEEAARQTRGDRSDFVEKTKDKARERYEKLRD</sequence>
<comment type="subcellular location">
    <subcellularLocation>
        <location evidence="1">Nucleus</location>
    </subcellularLocation>
</comment>
<dbReference type="Proteomes" id="UP001285441">
    <property type="component" value="Unassembled WGS sequence"/>
</dbReference>
<feature type="region of interest" description="Disordered" evidence="4">
    <location>
        <begin position="1"/>
        <end position="150"/>
    </location>
</feature>
<feature type="region of interest" description="Disordered" evidence="4">
    <location>
        <begin position="476"/>
        <end position="498"/>
    </location>
</feature>
<dbReference type="Pfam" id="PF01585">
    <property type="entry name" value="G-patch"/>
    <property type="match status" value="1"/>
</dbReference>
<evidence type="ECO:0000259" key="5">
    <source>
        <dbReference type="PROSITE" id="PS50174"/>
    </source>
</evidence>
<feature type="region of interest" description="Disordered" evidence="4">
    <location>
        <begin position="729"/>
        <end position="767"/>
    </location>
</feature>
<feature type="compositionally biased region" description="Polar residues" evidence="4">
    <location>
        <begin position="37"/>
        <end position="46"/>
    </location>
</feature>
<feature type="compositionally biased region" description="Low complexity" evidence="4">
    <location>
        <begin position="99"/>
        <end position="114"/>
    </location>
</feature>
<comment type="caution">
    <text evidence="6">The sequence shown here is derived from an EMBL/GenBank/DDBJ whole genome shotgun (WGS) entry which is preliminary data.</text>
</comment>
<dbReference type="PROSITE" id="PS50174">
    <property type="entry name" value="G_PATCH"/>
    <property type="match status" value="1"/>
</dbReference>
<dbReference type="GO" id="GO:0003723">
    <property type="term" value="F:RNA binding"/>
    <property type="evidence" value="ECO:0007669"/>
    <property type="project" value="UniProtKB-KW"/>
</dbReference>
<feature type="region of interest" description="Disordered" evidence="4">
    <location>
        <begin position="820"/>
        <end position="848"/>
    </location>
</feature>
<protein>
    <recommendedName>
        <fullName evidence="5">G-patch domain-containing protein</fullName>
    </recommendedName>
</protein>
<feature type="compositionally biased region" description="Basic and acidic residues" evidence="4">
    <location>
        <begin position="23"/>
        <end position="36"/>
    </location>
</feature>
<evidence type="ECO:0000256" key="3">
    <source>
        <dbReference type="ARBA" id="ARBA00023242"/>
    </source>
</evidence>
<keyword evidence="2" id="KW-0694">RNA-binding</keyword>
<dbReference type="GO" id="GO:0005634">
    <property type="term" value="C:nucleus"/>
    <property type="evidence" value="ECO:0007669"/>
    <property type="project" value="UniProtKB-SubCell"/>
</dbReference>
<keyword evidence="7" id="KW-1185">Reference proteome</keyword>
<dbReference type="SMART" id="SM00443">
    <property type="entry name" value="G_patch"/>
    <property type="match status" value="1"/>
</dbReference>